<comment type="subcellular location">
    <subcellularLocation>
        <location evidence="1">Cell membrane</location>
        <topology evidence="1">Multi-pass membrane protein</topology>
    </subcellularLocation>
</comment>
<dbReference type="PANTHER" id="PTHR22752">
    <property type="entry name" value="G PROTEIN-COUPLED RECEPTOR"/>
    <property type="match status" value="1"/>
</dbReference>
<dbReference type="Gene3D" id="1.20.1070.10">
    <property type="entry name" value="Rhodopsin 7-helix transmembrane proteins"/>
    <property type="match status" value="1"/>
</dbReference>
<dbReference type="EMBL" id="CALNXK010000276">
    <property type="protein sequence ID" value="CAH3180444.1"/>
    <property type="molecule type" value="Genomic_DNA"/>
</dbReference>
<keyword evidence="4 9" id="KW-1133">Transmembrane helix</keyword>
<dbReference type="CDD" id="cd00637">
    <property type="entry name" value="7tm_classA_rhodopsin-like"/>
    <property type="match status" value="1"/>
</dbReference>
<feature type="transmembrane region" description="Helical" evidence="9">
    <location>
        <begin position="252"/>
        <end position="276"/>
    </location>
</feature>
<keyword evidence="5" id="KW-0297">G-protein coupled receptor</keyword>
<keyword evidence="8" id="KW-0807">Transducer</keyword>
<keyword evidence="6 9" id="KW-0472">Membrane</keyword>
<keyword evidence="2" id="KW-1003">Cell membrane</keyword>
<dbReference type="Pfam" id="PF00001">
    <property type="entry name" value="7tm_1"/>
    <property type="match status" value="1"/>
</dbReference>
<feature type="transmembrane region" description="Helical" evidence="9">
    <location>
        <begin position="194"/>
        <end position="216"/>
    </location>
</feature>
<dbReference type="PROSITE" id="PS50262">
    <property type="entry name" value="G_PROTEIN_RECEP_F1_2"/>
    <property type="match status" value="1"/>
</dbReference>
<dbReference type="InterPro" id="IPR000276">
    <property type="entry name" value="GPCR_Rhodpsn"/>
</dbReference>
<evidence type="ECO:0000256" key="7">
    <source>
        <dbReference type="ARBA" id="ARBA00023170"/>
    </source>
</evidence>
<evidence type="ECO:0000256" key="5">
    <source>
        <dbReference type="ARBA" id="ARBA00023040"/>
    </source>
</evidence>
<gene>
    <name evidence="11" type="ORF">PLOB_00023317</name>
</gene>
<evidence type="ECO:0000259" key="10">
    <source>
        <dbReference type="PROSITE" id="PS50262"/>
    </source>
</evidence>
<evidence type="ECO:0000256" key="6">
    <source>
        <dbReference type="ARBA" id="ARBA00023136"/>
    </source>
</evidence>
<evidence type="ECO:0000256" key="9">
    <source>
        <dbReference type="SAM" id="Phobius"/>
    </source>
</evidence>
<evidence type="ECO:0000313" key="12">
    <source>
        <dbReference type="Proteomes" id="UP001159405"/>
    </source>
</evidence>
<evidence type="ECO:0000256" key="2">
    <source>
        <dbReference type="ARBA" id="ARBA00022475"/>
    </source>
</evidence>
<evidence type="ECO:0000313" key="11">
    <source>
        <dbReference type="EMBL" id="CAH3180444.1"/>
    </source>
</evidence>
<dbReference type="SUPFAM" id="SSF81321">
    <property type="entry name" value="Family A G protein-coupled receptor-like"/>
    <property type="match status" value="1"/>
</dbReference>
<evidence type="ECO:0000256" key="8">
    <source>
        <dbReference type="ARBA" id="ARBA00023224"/>
    </source>
</evidence>
<dbReference type="InterPro" id="IPR017452">
    <property type="entry name" value="GPCR_Rhodpsn_7TM"/>
</dbReference>
<feature type="transmembrane region" description="Helical" evidence="9">
    <location>
        <begin position="148"/>
        <end position="170"/>
    </location>
</feature>
<evidence type="ECO:0000256" key="3">
    <source>
        <dbReference type="ARBA" id="ARBA00022692"/>
    </source>
</evidence>
<evidence type="ECO:0000256" key="4">
    <source>
        <dbReference type="ARBA" id="ARBA00022989"/>
    </source>
</evidence>
<feature type="transmembrane region" description="Helical" evidence="9">
    <location>
        <begin position="70"/>
        <end position="90"/>
    </location>
</feature>
<keyword evidence="7" id="KW-0675">Receptor</keyword>
<feature type="transmembrane region" description="Helical" evidence="9">
    <location>
        <begin position="34"/>
        <end position="58"/>
    </location>
</feature>
<organism evidence="11 12">
    <name type="scientific">Porites lobata</name>
    <dbReference type="NCBI Taxonomy" id="104759"/>
    <lineage>
        <taxon>Eukaryota</taxon>
        <taxon>Metazoa</taxon>
        <taxon>Cnidaria</taxon>
        <taxon>Anthozoa</taxon>
        <taxon>Hexacorallia</taxon>
        <taxon>Scleractinia</taxon>
        <taxon>Fungiina</taxon>
        <taxon>Poritidae</taxon>
        <taxon>Porites</taxon>
    </lineage>
</organism>
<dbReference type="PRINTS" id="PR00237">
    <property type="entry name" value="GPCRRHODOPSN"/>
</dbReference>
<feature type="transmembrane region" description="Helical" evidence="9">
    <location>
        <begin position="110"/>
        <end position="127"/>
    </location>
</feature>
<comment type="caution">
    <text evidence="11">The sequence shown here is derived from an EMBL/GenBank/DDBJ whole genome shotgun (WGS) entry which is preliminary data.</text>
</comment>
<reference evidence="11 12" key="1">
    <citation type="submission" date="2022-05" db="EMBL/GenBank/DDBJ databases">
        <authorList>
            <consortium name="Genoscope - CEA"/>
            <person name="William W."/>
        </authorList>
    </citation>
    <scope>NUCLEOTIDE SEQUENCE [LARGE SCALE GENOMIC DNA]</scope>
</reference>
<dbReference type="Proteomes" id="UP001159405">
    <property type="component" value="Unassembled WGS sequence"/>
</dbReference>
<accession>A0ABN8RNF6</accession>
<sequence length="431" mass="48677">MESSSTSTKISSSQTTRQKEDLFPMDYSVEETSVAAAALLIIIIVCLMGNTVICYVFFRNRRMWTEMNMFLVNLAIGDIAMSLLSMTTALQTAISGKWKYGVGPVCQLNAFFNSVLFCNTVFTHTAISIDRFFAVVKPMRKVMTRKKALSTILGVWVLSVVISLGPLFGWGENDYNASTLQCGFDFPENTKENLYILCLAFVAFLLPIVIMSYVYVRMYLVVRRHTKRLSTTVFGNSQEVAIKKQRRTVLTFFLALMVFVICWTPFFVFIAVAVSVQSRDELPHGLGIAAYWCGFLNSAVNPYLIGLRSEKFHEAFKHLFCCNFKAASHANEARYYSTNQTINTGTAKHVIKEQITSHRNGHDSLGHVNSAFVNFSLRHDNDDETDSAPFRQPTKDVVIQRSRKQGHHNDAVAYPHFIHMAHGKLWSEATV</sequence>
<protein>
    <recommendedName>
        <fullName evidence="10">G-protein coupled receptors family 1 profile domain-containing protein</fullName>
    </recommendedName>
</protein>
<feature type="transmembrane region" description="Helical" evidence="9">
    <location>
        <begin position="288"/>
        <end position="307"/>
    </location>
</feature>
<keyword evidence="3 9" id="KW-0812">Transmembrane</keyword>
<evidence type="ECO:0000256" key="1">
    <source>
        <dbReference type="ARBA" id="ARBA00004651"/>
    </source>
</evidence>
<feature type="domain" description="G-protein coupled receptors family 1 profile" evidence="10">
    <location>
        <begin position="49"/>
        <end position="305"/>
    </location>
</feature>
<proteinExistence type="predicted"/>
<keyword evidence="12" id="KW-1185">Reference proteome</keyword>
<name>A0ABN8RNF6_9CNID</name>